<keyword evidence="1" id="KW-0472">Membrane</keyword>
<reference evidence="2 3" key="1">
    <citation type="submission" date="2019-03" db="EMBL/GenBank/DDBJ databases">
        <title>First draft genome of Liparis tanakae, snailfish: a comprehensive survey of snailfish specific genes.</title>
        <authorList>
            <person name="Kim W."/>
            <person name="Song I."/>
            <person name="Jeong J.-H."/>
            <person name="Kim D."/>
            <person name="Kim S."/>
            <person name="Ryu S."/>
            <person name="Song J.Y."/>
            <person name="Lee S.K."/>
        </authorList>
    </citation>
    <scope>NUCLEOTIDE SEQUENCE [LARGE SCALE GENOMIC DNA]</scope>
    <source>
        <tissue evidence="2">Muscle</tissue>
    </source>
</reference>
<keyword evidence="1" id="KW-1133">Transmembrane helix</keyword>
<keyword evidence="3" id="KW-1185">Reference proteome</keyword>
<evidence type="ECO:0000313" key="3">
    <source>
        <dbReference type="Proteomes" id="UP000314294"/>
    </source>
</evidence>
<organism evidence="2 3">
    <name type="scientific">Liparis tanakae</name>
    <name type="common">Tanaka's snailfish</name>
    <dbReference type="NCBI Taxonomy" id="230148"/>
    <lineage>
        <taxon>Eukaryota</taxon>
        <taxon>Metazoa</taxon>
        <taxon>Chordata</taxon>
        <taxon>Craniata</taxon>
        <taxon>Vertebrata</taxon>
        <taxon>Euteleostomi</taxon>
        <taxon>Actinopterygii</taxon>
        <taxon>Neopterygii</taxon>
        <taxon>Teleostei</taxon>
        <taxon>Neoteleostei</taxon>
        <taxon>Acanthomorphata</taxon>
        <taxon>Eupercaria</taxon>
        <taxon>Perciformes</taxon>
        <taxon>Cottioidei</taxon>
        <taxon>Cottales</taxon>
        <taxon>Liparidae</taxon>
        <taxon>Liparis</taxon>
    </lineage>
</organism>
<comment type="caution">
    <text evidence="2">The sequence shown here is derived from an EMBL/GenBank/DDBJ whole genome shotgun (WGS) entry which is preliminary data.</text>
</comment>
<protein>
    <submittedName>
        <fullName evidence="2">Claudin-4</fullName>
    </submittedName>
</protein>
<dbReference type="EMBL" id="SRLO01027381">
    <property type="protein sequence ID" value="TNN21547.1"/>
    <property type="molecule type" value="Genomic_DNA"/>
</dbReference>
<dbReference type="Gene3D" id="1.20.140.150">
    <property type="match status" value="1"/>
</dbReference>
<sequence>MGSVGVQIVSVSLGVLGMIGVIICCAVPRWKVSSFTGSNIVTAVVRTSFSLLI</sequence>
<dbReference type="AlphaFoldDB" id="A0A4Z2DYP6"/>
<dbReference type="Proteomes" id="UP000314294">
    <property type="component" value="Unassembled WGS sequence"/>
</dbReference>
<keyword evidence="1" id="KW-0812">Transmembrane</keyword>
<gene>
    <name evidence="2" type="primary">Cldn4_5</name>
    <name evidence="2" type="ORF">EYF80_068341</name>
</gene>
<name>A0A4Z2DYP6_9TELE</name>
<feature type="transmembrane region" description="Helical" evidence="1">
    <location>
        <begin position="6"/>
        <end position="27"/>
    </location>
</feature>
<evidence type="ECO:0000313" key="2">
    <source>
        <dbReference type="EMBL" id="TNN21547.1"/>
    </source>
</evidence>
<evidence type="ECO:0000256" key="1">
    <source>
        <dbReference type="SAM" id="Phobius"/>
    </source>
</evidence>
<accession>A0A4Z2DYP6</accession>
<proteinExistence type="predicted"/>
<dbReference type="OrthoDB" id="10597256at2759"/>